<name>A0A8D3AM76_SCOMX</name>
<dbReference type="Ensembl" id="ENSSMAT00000020645.2">
    <property type="protein sequence ID" value="ENSSMAP00000020398.2"/>
    <property type="gene ID" value="ENSSMAG00000022180.1"/>
</dbReference>
<sequence length="147" mass="17120">INSYLKAHTCWPIISCLWCFANNTCSEYPVRWFLPPASMCPLSQARWGLCWLNFEALIIALAVLGGSILISIAVCCCCCCCKKRPLDRDDERFTRKREEIKQRSEERMCDEREFNFNPFQEEQSFPSVKRKGTNTFGKCLKPKGYQR</sequence>
<dbReference type="AlphaFoldDB" id="A0A8D3AM76"/>
<dbReference type="GeneTree" id="ENSGT00940000164984"/>
<protein>
    <submittedName>
        <fullName evidence="2">Uncharacterized protein</fullName>
    </submittedName>
</protein>
<keyword evidence="1" id="KW-0812">Transmembrane</keyword>
<dbReference type="GO" id="GO:0005634">
    <property type="term" value="C:nucleus"/>
    <property type="evidence" value="ECO:0007669"/>
    <property type="project" value="TreeGrafter"/>
</dbReference>
<dbReference type="PANTHER" id="PTHR15191">
    <property type="entry name" value="PROTEIN CBG20567"/>
    <property type="match status" value="1"/>
</dbReference>
<dbReference type="Proteomes" id="UP000694558">
    <property type="component" value="Chromosome 1"/>
</dbReference>
<dbReference type="GO" id="GO:0006606">
    <property type="term" value="P:protein import into nucleus"/>
    <property type="evidence" value="ECO:0007669"/>
    <property type="project" value="TreeGrafter"/>
</dbReference>
<evidence type="ECO:0000313" key="2">
    <source>
        <dbReference type="Ensembl" id="ENSSMAP00000020398.2"/>
    </source>
</evidence>
<reference evidence="2" key="1">
    <citation type="submission" date="2023-05" db="EMBL/GenBank/DDBJ databases">
        <title>High-quality long-read genome of Scophthalmus maximus.</title>
        <authorList>
            <person name="Lien S."/>
            <person name="Martinez P."/>
        </authorList>
    </citation>
    <scope>NUCLEOTIDE SEQUENCE [LARGE SCALE GENOMIC DNA]</scope>
</reference>
<proteinExistence type="predicted"/>
<evidence type="ECO:0000313" key="3">
    <source>
        <dbReference type="Proteomes" id="UP000694558"/>
    </source>
</evidence>
<keyword evidence="1" id="KW-1133">Transmembrane helix</keyword>
<dbReference type="GO" id="GO:0005737">
    <property type="term" value="C:cytoplasm"/>
    <property type="evidence" value="ECO:0007669"/>
    <property type="project" value="TreeGrafter"/>
</dbReference>
<reference evidence="2" key="2">
    <citation type="submission" date="2025-08" db="UniProtKB">
        <authorList>
            <consortium name="Ensembl"/>
        </authorList>
    </citation>
    <scope>IDENTIFICATION</scope>
</reference>
<dbReference type="PANTHER" id="PTHR15191:SF8">
    <property type="entry name" value="PITUITARY TUMOR-TRANSFORMING GENE 1 PROTEIN-INTERACTING PROTEIN-LIKE"/>
    <property type="match status" value="1"/>
</dbReference>
<evidence type="ECO:0000256" key="1">
    <source>
        <dbReference type="SAM" id="Phobius"/>
    </source>
</evidence>
<accession>A0A8D3AM76</accession>
<feature type="transmembrane region" description="Helical" evidence="1">
    <location>
        <begin position="56"/>
        <end position="81"/>
    </location>
</feature>
<organism evidence="2 3">
    <name type="scientific">Scophthalmus maximus</name>
    <name type="common">Turbot</name>
    <name type="synonym">Psetta maxima</name>
    <dbReference type="NCBI Taxonomy" id="52904"/>
    <lineage>
        <taxon>Eukaryota</taxon>
        <taxon>Metazoa</taxon>
        <taxon>Chordata</taxon>
        <taxon>Craniata</taxon>
        <taxon>Vertebrata</taxon>
        <taxon>Euteleostomi</taxon>
        <taxon>Actinopterygii</taxon>
        <taxon>Neopterygii</taxon>
        <taxon>Teleostei</taxon>
        <taxon>Neoteleostei</taxon>
        <taxon>Acanthomorphata</taxon>
        <taxon>Carangaria</taxon>
        <taxon>Pleuronectiformes</taxon>
        <taxon>Pleuronectoidei</taxon>
        <taxon>Scophthalmidae</taxon>
        <taxon>Scophthalmus</taxon>
    </lineage>
</organism>
<dbReference type="InterPro" id="IPR052304">
    <property type="entry name" value="PTTG1IP"/>
</dbReference>
<keyword evidence="1" id="KW-0472">Membrane</keyword>